<dbReference type="EMBL" id="ML769727">
    <property type="protein sequence ID" value="KAE9388783.1"/>
    <property type="molecule type" value="Genomic_DNA"/>
</dbReference>
<protein>
    <submittedName>
        <fullName evidence="4">Short-chain dehydrogenase/reductase</fullName>
    </submittedName>
</protein>
<evidence type="ECO:0000256" key="3">
    <source>
        <dbReference type="SAM" id="MobiDB-lite"/>
    </source>
</evidence>
<dbReference type="SUPFAM" id="SSF51735">
    <property type="entry name" value="NAD(P)-binding Rossmann-fold domains"/>
    <property type="match status" value="1"/>
</dbReference>
<feature type="region of interest" description="Disordered" evidence="3">
    <location>
        <begin position="1"/>
        <end position="22"/>
    </location>
</feature>
<dbReference type="Pfam" id="PF00106">
    <property type="entry name" value="adh_short"/>
    <property type="match status" value="1"/>
</dbReference>
<dbReference type="OrthoDB" id="2833899at2759"/>
<dbReference type="Gene3D" id="3.40.50.720">
    <property type="entry name" value="NAD(P)-binding Rossmann-like Domain"/>
    <property type="match status" value="1"/>
</dbReference>
<evidence type="ECO:0000256" key="1">
    <source>
        <dbReference type="ARBA" id="ARBA00006484"/>
    </source>
</evidence>
<name>A0A6A4GTQ0_9AGAR</name>
<reference evidence="4" key="1">
    <citation type="journal article" date="2019" name="Environ. Microbiol.">
        <title>Fungal ecological strategies reflected in gene transcription - a case study of two litter decomposers.</title>
        <authorList>
            <person name="Barbi F."/>
            <person name="Kohler A."/>
            <person name="Barry K."/>
            <person name="Baskaran P."/>
            <person name="Daum C."/>
            <person name="Fauchery L."/>
            <person name="Ihrmark K."/>
            <person name="Kuo A."/>
            <person name="LaButti K."/>
            <person name="Lipzen A."/>
            <person name="Morin E."/>
            <person name="Grigoriev I.V."/>
            <person name="Henrissat B."/>
            <person name="Lindahl B."/>
            <person name="Martin F."/>
        </authorList>
    </citation>
    <scope>NUCLEOTIDE SEQUENCE</scope>
    <source>
        <strain evidence="4">JB14</strain>
    </source>
</reference>
<evidence type="ECO:0000313" key="5">
    <source>
        <dbReference type="Proteomes" id="UP000799118"/>
    </source>
</evidence>
<sequence>MSLKLTPTHHRDTYPSISPNKPSLTQAGKTILITGGGGGIGFEIARSFAKASASRIIIVGRRAGVLGEAVGKLRDEFQSGGTEFMANQADIASDTSITSLWEFLHSKGILVHVLILNAAHFDPIASDTISIAKKELMEAFDINVGGNFLMSANLFKQALRPAGLQLFLLNVSTGAIHTPTPRVSTYSITKSAFTGLLCRVADDRPVEDVQIISFHPGFLYSEQNSKVFGKDAFIWDEFCRFARGFSVWAASPEAAWLHGRFVWAHWDVDELKADPEVLRRLEEEKGYLQVGVQGLTAATMESTFDTKFY</sequence>
<dbReference type="PANTHER" id="PTHR42901">
    <property type="entry name" value="ALCOHOL DEHYDROGENASE"/>
    <property type="match status" value="1"/>
</dbReference>
<proteinExistence type="inferred from homology"/>
<evidence type="ECO:0000256" key="2">
    <source>
        <dbReference type="ARBA" id="ARBA00023002"/>
    </source>
</evidence>
<dbReference type="Proteomes" id="UP000799118">
    <property type="component" value="Unassembled WGS sequence"/>
</dbReference>
<dbReference type="GO" id="GO:0016491">
    <property type="term" value="F:oxidoreductase activity"/>
    <property type="evidence" value="ECO:0007669"/>
    <property type="project" value="UniProtKB-KW"/>
</dbReference>
<dbReference type="InterPro" id="IPR036291">
    <property type="entry name" value="NAD(P)-bd_dom_sf"/>
</dbReference>
<keyword evidence="2" id="KW-0560">Oxidoreductase</keyword>
<dbReference type="CDD" id="cd05233">
    <property type="entry name" value="SDR_c"/>
    <property type="match status" value="1"/>
</dbReference>
<organism evidence="4 5">
    <name type="scientific">Gymnopus androsaceus JB14</name>
    <dbReference type="NCBI Taxonomy" id="1447944"/>
    <lineage>
        <taxon>Eukaryota</taxon>
        <taxon>Fungi</taxon>
        <taxon>Dikarya</taxon>
        <taxon>Basidiomycota</taxon>
        <taxon>Agaricomycotina</taxon>
        <taxon>Agaricomycetes</taxon>
        <taxon>Agaricomycetidae</taxon>
        <taxon>Agaricales</taxon>
        <taxon>Marasmiineae</taxon>
        <taxon>Omphalotaceae</taxon>
        <taxon>Gymnopus</taxon>
    </lineage>
</organism>
<dbReference type="InterPro" id="IPR002347">
    <property type="entry name" value="SDR_fam"/>
</dbReference>
<accession>A0A6A4GTQ0</accession>
<evidence type="ECO:0000313" key="4">
    <source>
        <dbReference type="EMBL" id="KAE9388783.1"/>
    </source>
</evidence>
<dbReference type="PANTHER" id="PTHR42901:SF1">
    <property type="entry name" value="ALCOHOL DEHYDROGENASE"/>
    <property type="match status" value="1"/>
</dbReference>
<keyword evidence="5" id="KW-1185">Reference proteome</keyword>
<gene>
    <name evidence="4" type="ORF">BT96DRAFT_926893</name>
</gene>
<comment type="similarity">
    <text evidence="1">Belongs to the short-chain dehydrogenases/reductases (SDR) family.</text>
</comment>
<dbReference type="PRINTS" id="PR00081">
    <property type="entry name" value="GDHRDH"/>
</dbReference>
<dbReference type="AlphaFoldDB" id="A0A6A4GTQ0"/>